<dbReference type="RefSeq" id="WP_381363381.1">
    <property type="nucleotide sequence ID" value="NZ_JBHSOA010000030.1"/>
</dbReference>
<dbReference type="Proteomes" id="UP001596180">
    <property type="component" value="Unassembled WGS sequence"/>
</dbReference>
<gene>
    <name evidence="2" type="ORF">ACFPZI_15330</name>
</gene>
<name>A0ABW1DX19_9ACTN</name>
<dbReference type="EMBL" id="JBHSOA010000030">
    <property type="protein sequence ID" value="MFC5853147.1"/>
    <property type="molecule type" value="Genomic_DNA"/>
</dbReference>
<evidence type="ECO:0000259" key="1">
    <source>
        <dbReference type="Pfam" id="PF04149"/>
    </source>
</evidence>
<feature type="domain" description="DUF397" evidence="1">
    <location>
        <begin position="2"/>
        <end position="56"/>
    </location>
</feature>
<protein>
    <submittedName>
        <fullName evidence="2">DUF397 domain-containing protein</fullName>
    </submittedName>
</protein>
<proteinExistence type="predicted"/>
<evidence type="ECO:0000313" key="3">
    <source>
        <dbReference type="Proteomes" id="UP001596180"/>
    </source>
</evidence>
<evidence type="ECO:0000313" key="2">
    <source>
        <dbReference type="EMBL" id="MFC5853147.1"/>
    </source>
</evidence>
<keyword evidence="3" id="KW-1185">Reference proteome</keyword>
<organism evidence="2 3">
    <name type="scientific">Streptomyces chlorus</name>
    <dbReference type="NCBI Taxonomy" id="887452"/>
    <lineage>
        <taxon>Bacteria</taxon>
        <taxon>Bacillati</taxon>
        <taxon>Actinomycetota</taxon>
        <taxon>Actinomycetes</taxon>
        <taxon>Kitasatosporales</taxon>
        <taxon>Streptomycetaceae</taxon>
        <taxon>Streptomyces</taxon>
    </lineage>
</organism>
<reference evidence="3" key="1">
    <citation type="journal article" date="2019" name="Int. J. Syst. Evol. Microbiol.">
        <title>The Global Catalogue of Microorganisms (GCM) 10K type strain sequencing project: providing services to taxonomists for standard genome sequencing and annotation.</title>
        <authorList>
            <consortium name="The Broad Institute Genomics Platform"/>
            <consortium name="The Broad Institute Genome Sequencing Center for Infectious Disease"/>
            <person name="Wu L."/>
            <person name="Ma J."/>
        </authorList>
    </citation>
    <scope>NUCLEOTIDE SEQUENCE [LARGE SCALE GENOMIC DNA]</scope>
    <source>
        <strain evidence="3">JCM 10411</strain>
    </source>
</reference>
<dbReference type="InterPro" id="IPR007278">
    <property type="entry name" value="DUF397"/>
</dbReference>
<sequence>MQWRKSSYSGSTGGDCVEVAAGCPTVTVPVRDSKNPTGPILTISAPAWQTFVNGLR</sequence>
<comment type="caution">
    <text evidence="2">The sequence shown here is derived from an EMBL/GenBank/DDBJ whole genome shotgun (WGS) entry which is preliminary data.</text>
</comment>
<accession>A0ABW1DX19</accession>
<dbReference type="Pfam" id="PF04149">
    <property type="entry name" value="DUF397"/>
    <property type="match status" value="1"/>
</dbReference>